<feature type="transmembrane region" description="Helical" evidence="1">
    <location>
        <begin position="15"/>
        <end position="35"/>
    </location>
</feature>
<sequence length="108" mass="11433">MLTVSILGNPSEGIWALKLIAMIAYPAMLVIGLPMHLLFQSKGWTSVWPYLIAGTITGAAIAYFLFPMLQGAASGPVTASSIAIAAICAFFGAITAATFWMIVRPNNK</sequence>
<evidence type="ECO:0000256" key="1">
    <source>
        <dbReference type="SAM" id="Phobius"/>
    </source>
</evidence>
<reference evidence="2 3" key="1">
    <citation type="submission" date="2017-05" db="EMBL/GenBank/DDBJ databases">
        <authorList>
            <person name="Song R."/>
            <person name="Chenine A.L."/>
            <person name="Ruprecht R.M."/>
        </authorList>
    </citation>
    <scope>NUCLEOTIDE SEQUENCE [LARGE SCALE GENOMIC DNA]</scope>
    <source>
        <strain evidence="2">PD5205</strain>
    </source>
</reference>
<dbReference type="EMBL" id="LT853885">
    <property type="protein sequence ID" value="SMR01584.1"/>
    <property type="molecule type" value="Genomic_DNA"/>
</dbReference>
<proteinExistence type="predicted"/>
<name>A0A1Y6HDJ2_9XANT</name>
<keyword evidence="1" id="KW-1133">Transmembrane helix</keyword>
<dbReference type="KEGG" id="xfr:BER92_01280"/>
<keyword evidence="1" id="KW-0472">Membrane</keyword>
<dbReference type="OrthoDB" id="9932057at2"/>
<feature type="transmembrane region" description="Helical" evidence="1">
    <location>
        <begin position="47"/>
        <end position="66"/>
    </location>
</feature>
<organism evidence="2 3">
    <name type="scientific">Xanthomonas fragariae</name>
    <dbReference type="NCBI Taxonomy" id="48664"/>
    <lineage>
        <taxon>Bacteria</taxon>
        <taxon>Pseudomonadati</taxon>
        <taxon>Pseudomonadota</taxon>
        <taxon>Gammaproteobacteria</taxon>
        <taxon>Lysobacterales</taxon>
        <taxon>Lysobacteraceae</taxon>
        <taxon>Xanthomonas</taxon>
    </lineage>
</organism>
<dbReference type="Proteomes" id="UP000195953">
    <property type="component" value="Chromosome 1"/>
</dbReference>
<accession>A0A1Y6HDJ2</accession>
<evidence type="ECO:0000313" key="2">
    <source>
        <dbReference type="EMBL" id="SMR01584.1"/>
    </source>
</evidence>
<dbReference type="AlphaFoldDB" id="A0A1Y6HDJ2"/>
<dbReference type="RefSeq" id="WP_040762722.1">
    <property type="nucleotide sequence ID" value="NZ_CP016830.1"/>
</dbReference>
<keyword evidence="1" id="KW-0812">Transmembrane</keyword>
<gene>
    <name evidence="2" type="ORF">PD5205_00264</name>
</gene>
<evidence type="ECO:0000313" key="3">
    <source>
        <dbReference type="Proteomes" id="UP000195953"/>
    </source>
</evidence>
<protein>
    <submittedName>
        <fullName evidence="2">Uncharacterized protein</fullName>
    </submittedName>
</protein>
<feature type="transmembrane region" description="Helical" evidence="1">
    <location>
        <begin position="78"/>
        <end position="103"/>
    </location>
</feature>